<dbReference type="InterPro" id="IPR053709">
    <property type="entry name" value="eRP_eS24_sf"/>
</dbReference>
<dbReference type="EMBL" id="AP028907">
    <property type="protein sequence ID" value="BES82623.1"/>
    <property type="molecule type" value="Genomic_DNA"/>
</dbReference>
<dbReference type="Gene3D" id="3.30.70.3370">
    <property type="match status" value="1"/>
</dbReference>
<evidence type="ECO:0000313" key="5">
    <source>
        <dbReference type="Proteomes" id="UP001341135"/>
    </source>
</evidence>
<dbReference type="Proteomes" id="UP001341135">
    <property type="component" value="Chromosome"/>
</dbReference>
<evidence type="ECO:0000256" key="3">
    <source>
        <dbReference type="HAMAP-Rule" id="MF_00545"/>
    </source>
</evidence>
<dbReference type="SUPFAM" id="SSF54189">
    <property type="entry name" value="Ribosomal proteins S24e, L23 and L15e"/>
    <property type="match status" value="1"/>
</dbReference>
<reference evidence="4 5" key="1">
    <citation type="submission" date="2023-09" db="EMBL/GenBank/DDBJ databases">
        <title>Pyrofollis japonicus gen. nov. sp. nov., a novel member of the family Pyrodictiaceae isolated from the Iheya North hydrothermal field.</title>
        <authorList>
            <person name="Miyazaki U."/>
            <person name="Sanari M."/>
            <person name="Tame A."/>
            <person name="Kitajima M."/>
            <person name="Okamoto A."/>
            <person name="Sawayama S."/>
            <person name="Miyazaki J."/>
            <person name="Takai K."/>
            <person name="Nakagawa S."/>
        </authorList>
    </citation>
    <scope>NUCLEOTIDE SEQUENCE [LARGE SCALE GENOMIC DNA]</scope>
    <source>
        <strain evidence="4 5">AV2</strain>
    </source>
</reference>
<name>A0ABN6ZQY9_9CREN</name>
<dbReference type="InterPro" id="IPR012678">
    <property type="entry name" value="Ribosomal_uL23/eL15/eS24_sf"/>
</dbReference>
<keyword evidence="2 3" id="KW-0687">Ribonucleoprotein</keyword>
<dbReference type="HAMAP" id="MF_00545">
    <property type="entry name" value="Ribosomal_eS24"/>
    <property type="match status" value="1"/>
</dbReference>
<keyword evidence="1 3" id="KW-0689">Ribosomal protein</keyword>
<proteinExistence type="inferred from homology"/>
<sequence>MAVVSQTSTPMDMIELLRPKDAKKLEVDLGEGYEVYAVKDWYNPLIKRRELDVIILHVGKPTPSRMKLRYAFSKALNVDIKRLYIRKVLSEYGVGRTKAEIHVYDTPERALQFEPKHIIERNKLPEEEEE</sequence>
<dbReference type="PANTHER" id="PTHR10496">
    <property type="entry name" value="40S RIBOSOMAL PROTEIN S24"/>
    <property type="match status" value="1"/>
</dbReference>
<evidence type="ECO:0000313" key="4">
    <source>
        <dbReference type="EMBL" id="BES82623.1"/>
    </source>
</evidence>
<evidence type="ECO:0000256" key="2">
    <source>
        <dbReference type="ARBA" id="ARBA00023274"/>
    </source>
</evidence>
<dbReference type="Pfam" id="PF01282">
    <property type="entry name" value="Ribosomal_S24e"/>
    <property type="match status" value="1"/>
</dbReference>
<accession>A0ABN6ZQY9</accession>
<organism evidence="4 5">
    <name type="scientific">Pyrodictium abyssi</name>
    <dbReference type="NCBI Taxonomy" id="54256"/>
    <lineage>
        <taxon>Archaea</taxon>
        <taxon>Thermoproteota</taxon>
        <taxon>Thermoprotei</taxon>
        <taxon>Desulfurococcales</taxon>
        <taxon>Pyrodictiaceae</taxon>
        <taxon>Pyrodictium</taxon>
    </lineage>
</organism>
<gene>
    <name evidence="3" type="primary">rps24e</name>
    <name evidence="4" type="ORF">PABY_21900</name>
</gene>
<evidence type="ECO:0000256" key="1">
    <source>
        <dbReference type="ARBA" id="ARBA00022980"/>
    </source>
</evidence>
<comment type="similarity">
    <text evidence="3">Belongs to the eukaryotic ribosomal protein eS24 family.</text>
</comment>
<dbReference type="InterPro" id="IPR001976">
    <property type="entry name" value="Ribosomal_eS24"/>
</dbReference>
<keyword evidence="5" id="KW-1185">Reference proteome</keyword>
<protein>
    <recommendedName>
        <fullName evidence="3">Small ribosomal subunit protein eS24</fullName>
    </recommendedName>
</protein>